<reference evidence="1 2" key="1">
    <citation type="journal article" date="2019" name="Sci. Data">
        <title>Hybrid genome assembly and annotation of Danionella translucida.</title>
        <authorList>
            <person name="Kadobianskyi M."/>
            <person name="Schulze L."/>
            <person name="Schuelke M."/>
            <person name="Judkewitz B."/>
        </authorList>
    </citation>
    <scope>NUCLEOTIDE SEQUENCE [LARGE SCALE GENOMIC DNA]</scope>
    <source>
        <strain evidence="1 2">Bolton</strain>
    </source>
</reference>
<feature type="non-terminal residue" evidence="1">
    <location>
        <position position="68"/>
    </location>
</feature>
<evidence type="ECO:0000313" key="1">
    <source>
        <dbReference type="EMBL" id="TRY84553.1"/>
    </source>
</evidence>
<comment type="caution">
    <text evidence="1">The sequence shown here is derived from an EMBL/GenBank/DDBJ whole genome shotgun (WGS) entry which is preliminary data.</text>
</comment>
<gene>
    <name evidence="1" type="ORF">DNTS_001304</name>
</gene>
<sequence length="68" mass="7438">MVSFFCSIVQPLAVTFGSGCLFSAAIEKWRLRETDSVRSPTHTCNLPENADPDNSAPVDKTLILCAEH</sequence>
<proteinExistence type="predicted"/>
<protein>
    <submittedName>
        <fullName evidence="1">Uncharacterized protein</fullName>
    </submittedName>
</protein>
<dbReference type="EMBL" id="SRMA01026399">
    <property type="protein sequence ID" value="TRY84553.1"/>
    <property type="molecule type" value="Genomic_DNA"/>
</dbReference>
<organism evidence="1 2">
    <name type="scientific">Danionella cerebrum</name>
    <dbReference type="NCBI Taxonomy" id="2873325"/>
    <lineage>
        <taxon>Eukaryota</taxon>
        <taxon>Metazoa</taxon>
        <taxon>Chordata</taxon>
        <taxon>Craniata</taxon>
        <taxon>Vertebrata</taxon>
        <taxon>Euteleostomi</taxon>
        <taxon>Actinopterygii</taxon>
        <taxon>Neopterygii</taxon>
        <taxon>Teleostei</taxon>
        <taxon>Ostariophysi</taxon>
        <taxon>Cypriniformes</taxon>
        <taxon>Danionidae</taxon>
        <taxon>Danioninae</taxon>
        <taxon>Danionella</taxon>
    </lineage>
</organism>
<accession>A0A553Q3N7</accession>
<dbReference type="AlphaFoldDB" id="A0A553Q3N7"/>
<dbReference type="Proteomes" id="UP000316079">
    <property type="component" value="Unassembled WGS sequence"/>
</dbReference>
<keyword evidence="2" id="KW-1185">Reference proteome</keyword>
<name>A0A553Q3N7_9TELE</name>
<evidence type="ECO:0000313" key="2">
    <source>
        <dbReference type="Proteomes" id="UP000316079"/>
    </source>
</evidence>